<dbReference type="PANTHER" id="PTHR31541:SF49">
    <property type="entry name" value="TF-B3 DOMAIN-CONTAINING PROTEIN"/>
    <property type="match status" value="1"/>
</dbReference>
<keyword evidence="2" id="KW-0805">Transcription regulation</keyword>
<feature type="coiled-coil region" evidence="6">
    <location>
        <begin position="386"/>
        <end position="427"/>
    </location>
</feature>
<dbReference type="PANTHER" id="PTHR31541">
    <property type="entry name" value="B3 DOMAIN PLANT PROTEIN-RELATED"/>
    <property type="match status" value="1"/>
</dbReference>
<dbReference type="Pfam" id="PF03754">
    <property type="entry name" value="At2g31720-like"/>
    <property type="match status" value="1"/>
</dbReference>
<evidence type="ECO:0000256" key="4">
    <source>
        <dbReference type="ARBA" id="ARBA00023163"/>
    </source>
</evidence>
<sequence length="603" mass="69745">MRLITPEDVQDIEVDPNWSPLHMLGAVCERALEIYAKETKNAKKLSMSQVEENSPSRMVEFPKSLTRIHLKTDTAIVDGDEISNLTNAERRELKKRVMGFDMTGYTSWKSNNTTDHVTWSVKDALDKKEGGLITDEAEELLSRQERLRREKKLKRHMEEAERRIRGSSSSLKRKRSDQEKKCVAKKRDFKRIQSKTMHIPMPENVKNRIKELGKQVKELKLIIEKGIYKTDASKSHNRLSIPISQIVEKFLREEEEEYLCSSMCNDDDKKNSKKDRVNSKKVRVIEPSLKISELVLRRWEMKKEKSMSVCYVLNGKWTKIRTKNHIKMGSRIQLWAVRMDDEELIIVLVKLPDDEEKGDQVNIKEGDQVTTEGEDIEEQEEGPGASEALQIENVELKEHVTALSREIKKLNAEVKDLTKQLLNSHSTESAIGSIWVQNSSKSSLVTEVKEKQYGDPIFLKLKKAVQNQKVKIFSKEGDNVLCYQGRLCVSNVDSLRQRILLGNDMKKNIAEFMDKWSGRETIQTLEDMLRMALFKALYSRRYSSPIGWFEVTKLKSENLNLVSQLEKRNDACDKENNNALEEKIEDQDLELIALTLQISETEQ</sequence>
<evidence type="ECO:0008006" key="10">
    <source>
        <dbReference type="Google" id="ProtNLM"/>
    </source>
</evidence>
<evidence type="ECO:0000256" key="1">
    <source>
        <dbReference type="ARBA" id="ARBA00004123"/>
    </source>
</evidence>
<dbReference type="InterPro" id="IPR005508">
    <property type="entry name" value="At2g31720-like"/>
</dbReference>
<accession>A0A2G2WB73</accession>
<reference evidence="9" key="2">
    <citation type="journal article" date="2017" name="J. Anim. Genet.">
        <title>Multiple reference genome sequences of hot pepper reveal the massive evolution of plant disease resistance genes by retroduplication.</title>
        <authorList>
            <person name="Kim S."/>
            <person name="Park J."/>
            <person name="Yeom S.-I."/>
            <person name="Kim Y.-M."/>
            <person name="Seo E."/>
            <person name="Kim K.-T."/>
            <person name="Kim M.-S."/>
            <person name="Lee J.M."/>
            <person name="Cheong K."/>
            <person name="Shin H.-S."/>
            <person name="Kim S.-B."/>
            <person name="Han K."/>
            <person name="Lee J."/>
            <person name="Park M."/>
            <person name="Lee H.-A."/>
            <person name="Lee H.-Y."/>
            <person name="Lee Y."/>
            <person name="Oh S."/>
            <person name="Lee J.H."/>
            <person name="Choi E."/>
            <person name="Choi E."/>
            <person name="Lee S.E."/>
            <person name="Jeon J."/>
            <person name="Kim H."/>
            <person name="Choi G."/>
            <person name="Song H."/>
            <person name="Lee J."/>
            <person name="Lee S.-C."/>
            <person name="Kwon J.-K."/>
            <person name="Lee H.-Y."/>
            <person name="Koo N."/>
            <person name="Hong Y."/>
            <person name="Kim R.W."/>
            <person name="Kang W.-H."/>
            <person name="Huh J.H."/>
            <person name="Kang B.-C."/>
            <person name="Yang T.-J."/>
            <person name="Lee Y.-H."/>
            <person name="Bennetzen J.L."/>
            <person name="Choi D."/>
        </authorList>
    </citation>
    <scope>NUCLEOTIDE SEQUENCE [LARGE SCALE GENOMIC DNA]</scope>
    <source>
        <strain evidence="9">cv. PBC81</strain>
    </source>
</reference>
<reference evidence="8 9" key="1">
    <citation type="journal article" date="2017" name="Genome Biol.">
        <title>New reference genome sequences of hot pepper reveal the massive evolution of plant disease-resistance genes by retroduplication.</title>
        <authorList>
            <person name="Kim S."/>
            <person name="Park J."/>
            <person name="Yeom S.I."/>
            <person name="Kim Y.M."/>
            <person name="Seo E."/>
            <person name="Kim K.T."/>
            <person name="Kim M.S."/>
            <person name="Lee J.M."/>
            <person name="Cheong K."/>
            <person name="Shin H.S."/>
            <person name="Kim S.B."/>
            <person name="Han K."/>
            <person name="Lee J."/>
            <person name="Park M."/>
            <person name="Lee H.A."/>
            <person name="Lee H.Y."/>
            <person name="Lee Y."/>
            <person name="Oh S."/>
            <person name="Lee J.H."/>
            <person name="Choi E."/>
            <person name="Choi E."/>
            <person name="Lee S.E."/>
            <person name="Jeon J."/>
            <person name="Kim H."/>
            <person name="Choi G."/>
            <person name="Song H."/>
            <person name="Lee J."/>
            <person name="Lee S.C."/>
            <person name="Kwon J.K."/>
            <person name="Lee H.Y."/>
            <person name="Koo N."/>
            <person name="Hong Y."/>
            <person name="Kim R.W."/>
            <person name="Kang W.H."/>
            <person name="Huh J.H."/>
            <person name="Kang B.C."/>
            <person name="Yang T.J."/>
            <person name="Lee Y.H."/>
            <person name="Bennetzen J.L."/>
            <person name="Choi D."/>
        </authorList>
    </citation>
    <scope>NUCLEOTIDE SEQUENCE [LARGE SCALE GENOMIC DNA]</scope>
    <source>
        <strain evidence="9">cv. PBC81</strain>
    </source>
</reference>
<feature type="region of interest" description="Disordered" evidence="7">
    <location>
        <begin position="152"/>
        <end position="180"/>
    </location>
</feature>
<protein>
    <recommendedName>
        <fullName evidence="10">TF-B3 domain-containing protein</fullName>
    </recommendedName>
</protein>
<dbReference type="EMBL" id="MLFT02000007">
    <property type="protein sequence ID" value="PHT42508.1"/>
    <property type="molecule type" value="Genomic_DNA"/>
</dbReference>
<evidence type="ECO:0000256" key="5">
    <source>
        <dbReference type="ARBA" id="ARBA00023242"/>
    </source>
</evidence>
<evidence type="ECO:0000313" key="8">
    <source>
        <dbReference type="EMBL" id="PHT42508.1"/>
    </source>
</evidence>
<feature type="region of interest" description="Disordered" evidence="7">
    <location>
        <begin position="359"/>
        <end position="384"/>
    </location>
</feature>
<feature type="coiled-coil region" evidence="6">
    <location>
        <begin position="562"/>
        <end position="597"/>
    </location>
</feature>
<dbReference type="STRING" id="33114.A0A2G2WB73"/>
<proteinExistence type="predicted"/>
<keyword evidence="4" id="KW-0804">Transcription</keyword>
<keyword evidence="5" id="KW-0539">Nucleus</keyword>
<dbReference type="InterPro" id="IPR015300">
    <property type="entry name" value="DNA-bd_pseudobarrel_sf"/>
</dbReference>
<evidence type="ECO:0000256" key="3">
    <source>
        <dbReference type="ARBA" id="ARBA00023125"/>
    </source>
</evidence>
<evidence type="ECO:0000256" key="6">
    <source>
        <dbReference type="SAM" id="Coils"/>
    </source>
</evidence>
<dbReference type="Gene3D" id="2.40.330.10">
    <property type="entry name" value="DNA-binding pseudobarrel domain"/>
    <property type="match status" value="1"/>
</dbReference>
<dbReference type="AlphaFoldDB" id="A0A2G2WB73"/>
<keyword evidence="6" id="KW-0175">Coiled coil</keyword>
<gene>
    <name evidence="8" type="ORF">CQW23_16533</name>
</gene>
<name>A0A2G2WB73_CAPBA</name>
<dbReference type="OrthoDB" id="1090008at2759"/>
<dbReference type="GO" id="GO:0005634">
    <property type="term" value="C:nucleus"/>
    <property type="evidence" value="ECO:0007669"/>
    <property type="project" value="UniProtKB-SubCell"/>
</dbReference>
<keyword evidence="9" id="KW-1185">Reference proteome</keyword>
<dbReference type="GO" id="GO:0003677">
    <property type="term" value="F:DNA binding"/>
    <property type="evidence" value="ECO:0007669"/>
    <property type="project" value="UniProtKB-KW"/>
</dbReference>
<keyword evidence="3" id="KW-0238">DNA-binding</keyword>
<feature type="compositionally biased region" description="Acidic residues" evidence="7">
    <location>
        <begin position="372"/>
        <end position="381"/>
    </location>
</feature>
<evidence type="ECO:0000256" key="2">
    <source>
        <dbReference type="ARBA" id="ARBA00023015"/>
    </source>
</evidence>
<comment type="subcellular location">
    <subcellularLocation>
        <location evidence="1">Nucleus</location>
    </subcellularLocation>
</comment>
<evidence type="ECO:0000256" key="7">
    <source>
        <dbReference type="SAM" id="MobiDB-lite"/>
    </source>
</evidence>
<comment type="caution">
    <text evidence="8">The sequence shown here is derived from an EMBL/GenBank/DDBJ whole genome shotgun (WGS) entry which is preliminary data.</text>
</comment>
<evidence type="ECO:0000313" key="9">
    <source>
        <dbReference type="Proteomes" id="UP000224567"/>
    </source>
</evidence>
<dbReference type="Proteomes" id="UP000224567">
    <property type="component" value="Unassembled WGS sequence"/>
</dbReference>
<organism evidence="8 9">
    <name type="scientific">Capsicum baccatum</name>
    <name type="common">Peruvian pepper</name>
    <dbReference type="NCBI Taxonomy" id="33114"/>
    <lineage>
        <taxon>Eukaryota</taxon>
        <taxon>Viridiplantae</taxon>
        <taxon>Streptophyta</taxon>
        <taxon>Embryophyta</taxon>
        <taxon>Tracheophyta</taxon>
        <taxon>Spermatophyta</taxon>
        <taxon>Magnoliopsida</taxon>
        <taxon>eudicotyledons</taxon>
        <taxon>Gunneridae</taxon>
        <taxon>Pentapetalae</taxon>
        <taxon>asterids</taxon>
        <taxon>lamiids</taxon>
        <taxon>Solanales</taxon>
        <taxon>Solanaceae</taxon>
        <taxon>Solanoideae</taxon>
        <taxon>Capsiceae</taxon>
        <taxon>Capsicum</taxon>
    </lineage>
</organism>